<dbReference type="EC" id="7.1.1.2" evidence="4 17"/>
<keyword evidence="9" id="KW-1278">Translocase</keyword>
<evidence type="ECO:0000256" key="14">
    <source>
        <dbReference type="ARBA" id="ARBA00023128"/>
    </source>
</evidence>
<dbReference type="InterPro" id="IPR003918">
    <property type="entry name" value="NADH_UbQ_OxRdtase"/>
</dbReference>
<evidence type="ECO:0000256" key="6">
    <source>
        <dbReference type="ARBA" id="ARBA00022448"/>
    </source>
</evidence>
<feature type="transmembrane region" description="Helical" evidence="17">
    <location>
        <begin position="215"/>
        <end position="234"/>
    </location>
</feature>
<keyword evidence="10 17" id="KW-0249">Electron transport</keyword>
<reference evidence="20" key="1">
    <citation type="journal article" date="2018" name="Mol. Phylogenet. Evol.">
        <title>Mitochondrial phylogenomics of the Hymenoptera.</title>
        <authorList>
            <person name="Tang P."/>
            <person name="Zhu J.C."/>
            <person name="Zheng B.Y."/>
            <person name="Wei S.J."/>
            <person name="Sharkey M."/>
            <person name="Chen X.X."/>
            <person name="Vogler A.P."/>
        </authorList>
    </citation>
    <scope>NUCLEOTIDE SEQUENCE</scope>
</reference>
<comment type="function">
    <text evidence="17">Core subunit of the mitochondrial membrane respiratory chain NADH dehydrogenase (Complex I) which catalyzes electron transfer from NADH through the respiratory chain, using ubiquinone as an electron acceptor. Essential for the catalytic activity and assembly of complex I.</text>
</comment>
<protein>
    <recommendedName>
        <fullName evidence="5 17">NADH-ubiquinone oxidoreductase chain 4</fullName>
        <ecNumber evidence="4 17">7.1.1.2</ecNumber>
    </recommendedName>
</protein>
<sequence>MMTILFLLIFSPLMILIKKKLNFLFMQNLMFISTFLFLLMNKPLFFSLKIYWNMFIDLYSFPLIILTLWILSLMIMSFMNMNFKMLYLFTLLCLTLALLLTFMSMNFFLFYIFFEISMIPTFFLIISWGNQFERMEASMYMFMYTIFASLPLMIILILMYLNFNSLNMIIINNMHLINNVYLYIYMLLSFLIKLPMFFFHLWLPKAHVEAPISGSMILAAIMLKLGGYGILRSIPIMEKINMKFNLIIISLTMISSIFTSLICIKQTDMKMLVAYSSIVHMSMMLASLLISSYLSILGSLMMMISHGLCSSALFLLVNITYSRSKSRSLILNKGMMNMSPSLTMFWFLTSIFNMAAPLSMNLFSEIFMINSIMTWSLSMILIIMISSFMSVLYSMFLYSSTQHGFLNKNLNLFTQIKIQEYLNLTLHLTPLIFLIMFT</sequence>
<keyword evidence="13 17" id="KW-0830">Ubiquinone</keyword>
<feature type="transmembrane region" description="Helical" evidence="17">
    <location>
        <begin position="420"/>
        <end position="437"/>
    </location>
</feature>
<feature type="transmembrane region" description="Helical" evidence="17">
    <location>
        <begin position="141"/>
        <end position="161"/>
    </location>
</feature>
<dbReference type="GO" id="GO:0031966">
    <property type="term" value="C:mitochondrial membrane"/>
    <property type="evidence" value="ECO:0007669"/>
    <property type="project" value="UniProtKB-SubCell"/>
</dbReference>
<keyword evidence="8 17" id="KW-0812">Transmembrane</keyword>
<evidence type="ECO:0000256" key="9">
    <source>
        <dbReference type="ARBA" id="ARBA00022967"/>
    </source>
</evidence>
<evidence type="ECO:0000256" key="16">
    <source>
        <dbReference type="ARBA" id="ARBA00049551"/>
    </source>
</evidence>
<evidence type="ECO:0000256" key="1">
    <source>
        <dbReference type="ARBA" id="ARBA00003257"/>
    </source>
</evidence>
<evidence type="ECO:0000256" key="13">
    <source>
        <dbReference type="ARBA" id="ARBA00023075"/>
    </source>
</evidence>
<evidence type="ECO:0000256" key="5">
    <source>
        <dbReference type="ARBA" id="ARBA00021006"/>
    </source>
</evidence>
<evidence type="ECO:0000259" key="18">
    <source>
        <dbReference type="Pfam" id="PF00361"/>
    </source>
</evidence>
<keyword evidence="15 17" id="KW-0472">Membrane</keyword>
<feature type="transmembrane region" description="Helical" evidence="17">
    <location>
        <begin position="181"/>
        <end position="203"/>
    </location>
</feature>
<feature type="transmembrane region" description="Helical" evidence="17">
    <location>
        <begin position="59"/>
        <end position="78"/>
    </location>
</feature>
<dbReference type="AlphaFoldDB" id="A0A3S8V0R1"/>
<feature type="transmembrane region" description="Helical" evidence="17">
    <location>
        <begin position="271"/>
        <end position="294"/>
    </location>
</feature>
<evidence type="ECO:0000256" key="8">
    <source>
        <dbReference type="ARBA" id="ARBA00022692"/>
    </source>
</evidence>
<keyword evidence="12 17" id="KW-0520">NAD</keyword>
<evidence type="ECO:0000256" key="17">
    <source>
        <dbReference type="RuleBase" id="RU003297"/>
    </source>
</evidence>
<dbReference type="PRINTS" id="PR01437">
    <property type="entry name" value="NUOXDRDTASE4"/>
</dbReference>
<evidence type="ECO:0000259" key="19">
    <source>
        <dbReference type="Pfam" id="PF01059"/>
    </source>
</evidence>
<evidence type="ECO:0000256" key="2">
    <source>
        <dbReference type="ARBA" id="ARBA00004225"/>
    </source>
</evidence>
<evidence type="ECO:0000313" key="20">
    <source>
        <dbReference type="EMBL" id="AZL93260.1"/>
    </source>
</evidence>
<dbReference type="GO" id="GO:0042773">
    <property type="term" value="P:ATP synthesis coupled electron transport"/>
    <property type="evidence" value="ECO:0007669"/>
    <property type="project" value="InterPro"/>
</dbReference>
<evidence type="ECO:0000256" key="12">
    <source>
        <dbReference type="ARBA" id="ARBA00023027"/>
    </source>
</evidence>
<gene>
    <name evidence="20" type="primary">nad4</name>
</gene>
<evidence type="ECO:0000256" key="10">
    <source>
        <dbReference type="ARBA" id="ARBA00022982"/>
    </source>
</evidence>
<feature type="transmembrane region" description="Helical" evidence="17">
    <location>
        <begin position="300"/>
        <end position="321"/>
    </location>
</feature>
<evidence type="ECO:0000256" key="3">
    <source>
        <dbReference type="ARBA" id="ARBA00009025"/>
    </source>
</evidence>
<comment type="similarity">
    <text evidence="3 17">Belongs to the complex I subunit 4 family.</text>
</comment>
<dbReference type="PANTHER" id="PTHR43507:SF20">
    <property type="entry name" value="NADH-UBIQUINONE OXIDOREDUCTASE CHAIN 4"/>
    <property type="match status" value="1"/>
</dbReference>
<comment type="subcellular location">
    <subcellularLocation>
        <location evidence="2 17">Mitochondrion membrane</location>
        <topology evidence="2 17">Multi-pass membrane protein</topology>
    </subcellularLocation>
</comment>
<organism evidence="20">
    <name type="scientific">Gastraspis sp. ZJUH_2016016</name>
    <dbReference type="NCBI Taxonomy" id="2491177"/>
    <lineage>
        <taxon>Eukaryota</taxon>
        <taxon>Metazoa</taxon>
        <taxon>Ecdysozoa</taxon>
        <taxon>Arthropoda</taxon>
        <taxon>Hexapoda</taxon>
        <taxon>Insecta</taxon>
        <taxon>Pterygota</taxon>
        <taxon>Neoptera</taxon>
        <taxon>Endopterygota</taxon>
        <taxon>Hymenoptera</taxon>
        <taxon>Apocrita</taxon>
        <taxon>Proctotrupomorpha</taxon>
        <taxon>Cynipoidea</taxon>
        <taxon>Figitidae</taxon>
        <taxon>Eucoilinae</taxon>
        <taxon>Gastraspis</taxon>
    </lineage>
</organism>
<comment type="catalytic activity">
    <reaction evidence="16 17">
        <text>a ubiquinone + NADH + 5 H(+)(in) = a ubiquinol + NAD(+) + 4 H(+)(out)</text>
        <dbReference type="Rhea" id="RHEA:29091"/>
        <dbReference type="Rhea" id="RHEA-COMP:9565"/>
        <dbReference type="Rhea" id="RHEA-COMP:9566"/>
        <dbReference type="ChEBI" id="CHEBI:15378"/>
        <dbReference type="ChEBI" id="CHEBI:16389"/>
        <dbReference type="ChEBI" id="CHEBI:17976"/>
        <dbReference type="ChEBI" id="CHEBI:57540"/>
        <dbReference type="ChEBI" id="CHEBI:57945"/>
        <dbReference type="EC" id="7.1.1.2"/>
    </reaction>
</comment>
<dbReference type="GO" id="GO:0003954">
    <property type="term" value="F:NADH dehydrogenase activity"/>
    <property type="evidence" value="ECO:0007669"/>
    <property type="project" value="TreeGrafter"/>
</dbReference>
<feature type="transmembrane region" description="Helical" evidence="17">
    <location>
        <begin position="342"/>
        <end position="363"/>
    </location>
</feature>
<feature type="transmembrane region" description="Helical" evidence="17">
    <location>
        <begin position="246"/>
        <end position="264"/>
    </location>
</feature>
<keyword evidence="11 17" id="KW-1133">Transmembrane helix</keyword>
<accession>A0A3S8V0R1</accession>
<proteinExistence type="inferred from homology"/>
<dbReference type="GO" id="GO:0048039">
    <property type="term" value="F:ubiquinone binding"/>
    <property type="evidence" value="ECO:0007669"/>
    <property type="project" value="TreeGrafter"/>
</dbReference>
<evidence type="ECO:0000256" key="4">
    <source>
        <dbReference type="ARBA" id="ARBA00012944"/>
    </source>
</evidence>
<dbReference type="Pfam" id="PF00361">
    <property type="entry name" value="Proton_antipo_M"/>
    <property type="match status" value="1"/>
</dbReference>
<feature type="transmembrane region" description="Helical" evidence="17">
    <location>
        <begin position="108"/>
        <end position="129"/>
    </location>
</feature>
<feature type="transmembrane region" description="Helical" evidence="17">
    <location>
        <begin position="85"/>
        <end position="102"/>
    </location>
</feature>
<dbReference type="Pfam" id="PF01059">
    <property type="entry name" value="Oxidored_q5_N"/>
    <property type="match status" value="1"/>
</dbReference>
<feature type="domain" description="NADH:ubiquinone oxidoreductase chain 4 N-terminal" evidence="19">
    <location>
        <begin position="1"/>
        <end position="101"/>
    </location>
</feature>
<feature type="domain" description="NADH:quinone oxidoreductase/Mrp antiporter transmembrane" evidence="18">
    <location>
        <begin position="104"/>
        <end position="390"/>
    </location>
</feature>
<name>A0A3S8V0R1_9HYME</name>
<dbReference type="GO" id="GO:0008137">
    <property type="term" value="F:NADH dehydrogenase (ubiquinone) activity"/>
    <property type="evidence" value="ECO:0007669"/>
    <property type="project" value="UniProtKB-UniRule"/>
</dbReference>
<geneLocation type="mitochondrion" evidence="20"/>
<dbReference type="InterPro" id="IPR000260">
    <property type="entry name" value="NADH4_N"/>
</dbReference>
<keyword evidence="6 17" id="KW-0813">Transport</keyword>
<evidence type="ECO:0000256" key="15">
    <source>
        <dbReference type="ARBA" id="ARBA00023136"/>
    </source>
</evidence>
<evidence type="ECO:0000256" key="11">
    <source>
        <dbReference type="ARBA" id="ARBA00022989"/>
    </source>
</evidence>
<dbReference type="EMBL" id="MG923497">
    <property type="protein sequence ID" value="AZL93260.1"/>
    <property type="molecule type" value="Genomic_DNA"/>
</dbReference>
<dbReference type="GO" id="GO:0015990">
    <property type="term" value="P:electron transport coupled proton transport"/>
    <property type="evidence" value="ECO:0007669"/>
    <property type="project" value="TreeGrafter"/>
</dbReference>
<dbReference type="InterPro" id="IPR001750">
    <property type="entry name" value="ND/Mrp_TM"/>
</dbReference>
<dbReference type="PANTHER" id="PTHR43507">
    <property type="entry name" value="NADH-UBIQUINONE OXIDOREDUCTASE CHAIN 4"/>
    <property type="match status" value="1"/>
</dbReference>
<feature type="transmembrane region" description="Helical" evidence="17">
    <location>
        <begin position="21"/>
        <end position="39"/>
    </location>
</feature>
<feature type="transmembrane region" description="Helical" evidence="17">
    <location>
        <begin position="375"/>
        <end position="399"/>
    </location>
</feature>
<comment type="function">
    <text evidence="1">Core subunit of the mitochondrial membrane respiratory chain NADH dehydrogenase (Complex I) that is believed to belong to the minimal assembly required for catalysis. Complex I functions in the transfer of electrons from NADH to the respiratory chain. The immediate electron acceptor for the enzyme is believed to be ubiquinone.</text>
</comment>
<keyword evidence="14 17" id="KW-0496">Mitochondrion</keyword>
<evidence type="ECO:0000256" key="7">
    <source>
        <dbReference type="ARBA" id="ARBA00022660"/>
    </source>
</evidence>
<keyword evidence="7 17" id="KW-0679">Respiratory chain</keyword>